<sequence>MTAEQTTPADGRLLDASGRAADGRAKIGLVERSRGLVGQLVKFALVGGVGFIVDFGVFNLLCLTVLAPAQVHEGPIIAKLISTTLAIAANWIGNRYWTFGPHRRSDSAKEALEFLVVSLAGMGVGLLCLWVSRYLLGFTTLLADNISSNVIGLILGSLLRFALYRHWVYHPARAGRRS</sequence>
<gene>
    <name evidence="8" type="ORF">G3W61_25030</name>
</gene>
<dbReference type="EMBL" id="JAAGYU010000677">
    <property type="protein sequence ID" value="NEL79485.1"/>
    <property type="molecule type" value="Genomic_DNA"/>
</dbReference>
<organism evidence="8 9">
    <name type="scientific">Xanthomonas perforans</name>
    <dbReference type="NCBI Taxonomy" id="442694"/>
    <lineage>
        <taxon>Bacteria</taxon>
        <taxon>Pseudomonadati</taxon>
        <taxon>Pseudomonadota</taxon>
        <taxon>Gammaproteobacteria</taxon>
        <taxon>Lysobacterales</taxon>
        <taxon>Lysobacteraceae</taxon>
        <taxon>Xanthomonas</taxon>
    </lineage>
</organism>
<feature type="transmembrane region" description="Helical" evidence="6">
    <location>
        <begin position="148"/>
        <end position="168"/>
    </location>
</feature>
<dbReference type="Pfam" id="PF04138">
    <property type="entry name" value="GtrA_DPMS_TM"/>
    <property type="match status" value="1"/>
</dbReference>
<evidence type="ECO:0000256" key="1">
    <source>
        <dbReference type="ARBA" id="ARBA00004141"/>
    </source>
</evidence>
<evidence type="ECO:0000256" key="4">
    <source>
        <dbReference type="ARBA" id="ARBA00022989"/>
    </source>
</evidence>
<evidence type="ECO:0000256" key="5">
    <source>
        <dbReference type="ARBA" id="ARBA00023136"/>
    </source>
</evidence>
<dbReference type="PANTHER" id="PTHR38459:SF1">
    <property type="entry name" value="PROPHAGE BACTOPRENOL-LINKED GLUCOSE TRANSLOCASE HOMOLOG"/>
    <property type="match status" value="1"/>
</dbReference>
<accession>A0A7X5N104</accession>
<dbReference type="InterPro" id="IPR051401">
    <property type="entry name" value="GtrA_CellWall_Glycosyl"/>
</dbReference>
<evidence type="ECO:0000256" key="2">
    <source>
        <dbReference type="ARBA" id="ARBA00009399"/>
    </source>
</evidence>
<keyword evidence="4 6" id="KW-1133">Transmembrane helix</keyword>
<name>A0A7X5N104_XANPE</name>
<dbReference type="PANTHER" id="PTHR38459">
    <property type="entry name" value="PROPHAGE BACTOPRENOL-LINKED GLUCOSE TRANSLOCASE HOMOLOG"/>
    <property type="match status" value="1"/>
</dbReference>
<keyword evidence="3 6" id="KW-0812">Transmembrane</keyword>
<dbReference type="GO" id="GO:0000271">
    <property type="term" value="P:polysaccharide biosynthetic process"/>
    <property type="evidence" value="ECO:0007669"/>
    <property type="project" value="InterPro"/>
</dbReference>
<dbReference type="AlphaFoldDB" id="A0A7X5N104"/>
<evidence type="ECO:0000313" key="9">
    <source>
        <dbReference type="Proteomes" id="UP000471082"/>
    </source>
</evidence>
<dbReference type="Proteomes" id="UP000471082">
    <property type="component" value="Unassembled WGS sequence"/>
</dbReference>
<comment type="similarity">
    <text evidence="2">Belongs to the GtrA family.</text>
</comment>
<evidence type="ECO:0000259" key="7">
    <source>
        <dbReference type="Pfam" id="PF04138"/>
    </source>
</evidence>
<dbReference type="GO" id="GO:0005886">
    <property type="term" value="C:plasma membrane"/>
    <property type="evidence" value="ECO:0007669"/>
    <property type="project" value="TreeGrafter"/>
</dbReference>
<feature type="domain" description="GtrA/DPMS transmembrane" evidence="7">
    <location>
        <begin position="42"/>
        <end position="168"/>
    </location>
</feature>
<feature type="transmembrane region" description="Helical" evidence="6">
    <location>
        <begin position="114"/>
        <end position="136"/>
    </location>
</feature>
<comment type="subcellular location">
    <subcellularLocation>
        <location evidence="1">Membrane</location>
        <topology evidence="1">Multi-pass membrane protein</topology>
    </subcellularLocation>
</comment>
<proteinExistence type="inferred from homology"/>
<evidence type="ECO:0000256" key="6">
    <source>
        <dbReference type="SAM" id="Phobius"/>
    </source>
</evidence>
<keyword evidence="5 6" id="KW-0472">Membrane</keyword>
<feature type="transmembrane region" description="Helical" evidence="6">
    <location>
        <begin position="43"/>
        <end position="70"/>
    </location>
</feature>
<feature type="transmembrane region" description="Helical" evidence="6">
    <location>
        <begin position="76"/>
        <end position="93"/>
    </location>
</feature>
<protein>
    <submittedName>
        <fullName evidence="8">GtrA family protein</fullName>
    </submittedName>
</protein>
<dbReference type="InterPro" id="IPR007267">
    <property type="entry name" value="GtrA_DPMS_TM"/>
</dbReference>
<comment type="caution">
    <text evidence="8">The sequence shown here is derived from an EMBL/GenBank/DDBJ whole genome shotgun (WGS) entry which is preliminary data.</text>
</comment>
<reference evidence="8 9" key="1">
    <citation type="submission" date="2019-11" db="EMBL/GenBank/DDBJ databases">
        <title>Genome-resolved metagenomics to study the prevalence of co-infection and intraspecific heterogeneity among plant pathogen metapopulations.</title>
        <authorList>
            <person name="Newberry E."/>
            <person name="Bhandari R."/>
            <person name="Kemble J."/>
            <person name="Sikora E."/>
            <person name="Potnis N."/>
        </authorList>
    </citation>
    <scope>NUCLEOTIDE SEQUENCE [LARGE SCALE GENOMIC DNA]</scope>
    <source>
        <strain evidence="8">Xp_Tom_Tuscaloosa_18b</strain>
    </source>
</reference>
<evidence type="ECO:0000256" key="3">
    <source>
        <dbReference type="ARBA" id="ARBA00022692"/>
    </source>
</evidence>
<evidence type="ECO:0000313" key="8">
    <source>
        <dbReference type="EMBL" id="NEL79485.1"/>
    </source>
</evidence>